<comment type="caution">
    <text evidence="4">The sequence shown here is derived from an EMBL/GenBank/DDBJ whole genome shotgun (WGS) entry which is preliminary data.</text>
</comment>
<feature type="region of interest" description="Disordered" evidence="2">
    <location>
        <begin position="433"/>
        <end position="456"/>
    </location>
</feature>
<gene>
    <name evidence="4" type="ORF">QYE76_058586</name>
</gene>
<evidence type="ECO:0000313" key="5">
    <source>
        <dbReference type="Proteomes" id="UP001231189"/>
    </source>
</evidence>
<feature type="region of interest" description="Disordered" evidence="2">
    <location>
        <begin position="1406"/>
        <end position="1459"/>
    </location>
</feature>
<reference evidence="4" key="1">
    <citation type="submission" date="2023-07" db="EMBL/GenBank/DDBJ databases">
        <title>A chromosome-level genome assembly of Lolium multiflorum.</title>
        <authorList>
            <person name="Chen Y."/>
            <person name="Copetti D."/>
            <person name="Kolliker R."/>
            <person name="Studer B."/>
        </authorList>
    </citation>
    <scope>NUCLEOTIDE SEQUENCE</scope>
    <source>
        <strain evidence="4">02402/16</strain>
        <tissue evidence="4">Leaf</tissue>
    </source>
</reference>
<feature type="compositionally biased region" description="Acidic residues" evidence="2">
    <location>
        <begin position="1417"/>
        <end position="1435"/>
    </location>
</feature>
<proteinExistence type="predicted"/>
<dbReference type="PANTHER" id="PTHR33026:SF7">
    <property type="entry name" value="OS03G0100275 PROTEIN"/>
    <property type="match status" value="1"/>
</dbReference>
<feature type="region of interest" description="Disordered" evidence="2">
    <location>
        <begin position="800"/>
        <end position="987"/>
    </location>
</feature>
<dbReference type="Proteomes" id="UP001231189">
    <property type="component" value="Unassembled WGS sequence"/>
</dbReference>
<dbReference type="InterPro" id="IPR036397">
    <property type="entry name" value="RNaseH_sf"/>
</dbReference>
<sequence>MYESIEEPDSMEKLGQGFRSADPLEEVDIGDGTIPRPTYVNKNLDADYKGEIIRIVKEYVDCFAWEYHEMPGLSRELVEHWLPIKASFKPHKQPARKFNPKMYDRIKSEIERLLKVEFIRPCKYAEWISNIVPVEKKGSDKIRECIDFRARNRATPKDEYPMPIADMLINDVSGHKIISFLDGNVGYNQIFMAEDDLAKIAFRCPGFVCLIEWTTLTTDQGTSFMAKEVKQFAESHGIKMLSSSPYYAQENGQAESTSKILIKLIKKKVEDHPRWWHEVLSEALWAHRISRHGATKVTPFELVYGQEAVLPIEVNLAALRFARQNDLSAKDYHDLMMDNVDEVADKRLVALQAIEKEKLRVAKTYNKKVWIKEFQVGDLSTTPATPSSSSSPLISTAGNFAASPATVVLNVLCRLSHHSGASDRLEAEIDRMNTSSSAPEAGTGRGQEASSSSQASGANLAAITRGAWKGSDVKQPEIDWLYRSRRIPAEVSCRIPRGEVEPAPEPGEYVVFSAHFERGFGLPASDFFREFLDFYKLQPHHLPGNDIFYLSCFVSFMEAYIGLLPTKEAFARFFGLRINSVQGKNIPTPKPPVQCGSCIISAHQGSPFFKLSGLESCRAWQHTFFYVKNKGAADFINLPAYLPGTPSKANWTFNPGNNHIETNRIVRFLEKLKKDTDICSDDIIRAFISRRVLPLQRRAHKLSQMCGPHDPTKITGCRLSKEDACERFPRIAAEVLQGPIRKRALDKEDPDPYVVGNKHKMGRTHTSRPDLPSASANPPVVEHAAPLEAEVGPEFLERLSSRGQKKKAPAPEAGTSDAPPAKRSRKEVVGGKQVTAKHYRKREMPVTSGPALKIFKSATGMRPEGSEDAARASPPPQPSPVPSGFPFPSRSPRHQRQQHRRRHRRCRAEPLVPPVPKKKKKTSASSPSKSVLDSSALASSSPAKDAPDAPAPSQGTSPPPPAAPTGKPAAAKPTPPEGAKLSAQDPAAVVTAASSPSFGSRSLVLHASRAALVAGETASAQLGRITELTRGGADLGHLADYAEKWNRADLSLATLGLGKDKLPVIDPAGPRSTGQHFGRLRRAVKEFDTAWHDANNNVVSTLDTRKHLFKELLWEHRELSEAHSKCQAVPEATVKDLSDQLATLKAEKEQLAKEHQQALDAQRTRFSELKEQLKEAELRHSRELKEAQAAAETKLDESLKEYAHNSEVLRIELEEQSKARKAAEDRIATLTADQAEYDRLVLQADTLALQLFPESQPFAQKRVTERRVEQALSNPNAPWDPYDHLVALAARISHMRAVDRHLVELPERAIEIFKVLWPGEAVLANLTLLSDRLRDAGRRFREWKCSAARAGADAALRIACSWYEDSDLDAFHSLRGDAPTDNDPVLTAKREDRAYRIAEFAHRRTFIPPPPGVRDEISDDEEEDVEDEEDEETAEGDAPPEQGDAPPEASEAGAQPPVA</sequence>
<accession>A0AAD8T5W4</accession>
<organism evidence="4 5">
    <name type="scientific">Lolium multiflorum</name>
    <name type="common">Italian ryegrass</name>
    <name type="synonym">Lolium perenne subsp. multiflorum</name>
    <dbReference type="NCBI Taxonomy" id="4521"/>
    <lineage>
        <taxon>Eukaryota</taxon>
        <taxon>Viridiplantae</taxon>
        <taxon>Streptophyta</taxon>
        <taxon>Embryophyta</taxon>
        <taxon>Tracheophyta</taxon>
        <taxon>Spermatophyta</taxon>
        <taxon>Magnoliopsida</taxon>
        <taxon>Liliopsida</taxon>
        <taxon>Poales</taxon>
        <taxon>Poaceae</taxon>
        <taxon>BOP clade</taxon>
        <taxon>Pooideae</taxon>
        <taxon>Poodae</taxon>
        <taxon>Poeae</taxon>
        <taxon>Poeae Chloroplast Group 2 (Poeae type)</taxon>
        <taxon>Loliodinae</taxon>
        <taxon>Loliinae</taxon>
        <taxon>Lolium</taxon>
    </lineage>
</organism>
<feature type="compositionally biased region" description="Pro residues" evidence="2">
    <location>
        <begin position="873"/>
        <end position="885"/>
    </location>
</feature>
<evidence type="ECO:0000256" key="2">
    <source>
        <dbReference type="SAM" id="MobiDB-lite"/>
    </source>
</evidence>
<protein>
    <recommendedName>
        <fullName evidence="3">Integrase catalytic domain-containing protein</fullName>
    </recommendedName>
</protein>
<evidence type="ECO:0000313" key="4">
    <source>
        <dbReference type="EMBL" id="KAK1670427.1"/>
    </source>
</evidence>
<dbReference type="InterPro" id="IPR007321">
    <property type="entry name" value="Transposase_28"/>
</dbReference>
<dbReference type="EMBL" id="JAUUTY010000003">
    <property type="protein sequence ID" value="KAK1670427.1"/>
    <property type="molecule type" value="Genomic_DNA"/>
</dbReference>
<dbReference type="GO" id="GO:0003676">
    <property type="term" value="F:nucleic acid binding"/>
    <property type="evidence" value="ECO:0007669"/>
    <property type="project" value="InterPro"/>
</dbReference>
<dbReference type="Gene3D" id="3.10.10.10">
    <property type="entry name" value="HIV Type 1 Reverse Transcriptase, subunit A, domain 1"/>
    <property type="match status" value="1"/>
</dbReference>
<dbReference type="InterPro" id="IPR001584">
    <property type="entry name" value="Integrase_cat-core"/>
</dbReference>
<dbReference type="InterPro" id="IPR012337">
    <property type="entry name" value="RNaseH-like_sf"/>
</dbReference>
<evidence type="ECO:0000259" key="3">
    <source>
        <dbReference type="PROSITE" id="PS50994"/>
    </source>
</evidence>
<dbReference type="PROSITE" id="PS50994">
    <property type="entry name" value="INTEGRASE"/>
    <property type="match status" value="1"/>
</dbReference>
<keyword evidence="1" id="KW-0175">Coiled coil</keyword>
<feature type="domain" description="Integrase catalytic" evidence="3">
    <location>
        <begin position="117"/>
        <end position="307"/>
    </location>
</feature>
<feature type="coiled-coil region" evidence="1">
    <location>
        <begin position="1134"/>
        <end position="1233"/>
    </location>
</feature>
<keyword evidence="5" id="KW-1185">Reference proteome</keyword>
<dbReference type="CDD" id="cd01647">
    <property type="entry name" value="RT_LTR"/>
    <property type="match status" value="1"/>
</dbReference>
<dbReference type="GO" id="GO:0015074">
    <property type="term" value="P:DNA integration"/>
    <property type="evidence" value="ECO:0007669"/>
    <property type="project" value="InterPro"/>
</dbReference>
<name>A0AAD8T5W4_LOLMU</name>
<dbReference type="SUPFAM" id="SSF53098">
    <property type="entry name" value="Ribonuclease H-like"/>
    <property type="match status" value="1"/>
</dbReference>
<feature type="compositionally biased region" description="Low complexity" evidence="2">
    <location>
        <begin position="964"/>
        <end position="987"/>
    </location>
</feature>
<dbReference type="Pfam" id="PF04195">
    <property type="entry name" value="Transposase_28"/>
    <property type="match status" value="1"/>
</dbReference>
<feature type="compositionally biased region" description="Low complexity" evidence="2">
    <location>
        <begin position="923"/>
        <end position="944"/>
    </location>
</feature>
<feature type="region of interest" description="Disordered" evidence="2">
    <location>
        <begin position="742"/>
        <end position="778"/>
    </location>
</feature>
<dbReference type="PANTHER" id="PTHR33026">
    <property type="entry name" value="OS06G0360600 PROTEIN"/>
    <property type="match status" value="1"/>
</dbReference>
<evidence type="ECO:0000256" key="1">
    <source>
        <dbReference type="SAM" id="Coils"/>
    </source>
</evidence>
<feature type="compositionally biased region" description="Basic residues" evidence="2">
    <location>
        <begin position="757"/>
        <end position="766"/>
    </location>
</feature>
<dbReference type="InterPro" id="IPR043502">
    <property type="entry name" value="DNA/RNA_pol_sf"/>
</dbReference>
<feature type="compositionally biased region" description="Basic residues" evidence="2">
    <location>
        <begin position="891"/>
        <end position="906"/>
    </location>
</feature>
<dbReference type="Gene3D" id="3.30.420.10">
    <property type="entry name" value="Ribonuclease H-like superfamily/Ribonuclease H"/>
    <property type="match status" value="1"/>
</dbReference>
<dbReference type="SUPFAM" id="SSF56672">
    <property type="entry name" value="DNA/RNA polymerases"/>
    <property type="match status" value="1"/>
</dbReference>